<accession>A0ABW3GD29</accession>
<keyword evidence="2" id="KW-1185">Reference proteome</keyword>
<dbReference type="InterPro" id="IPR046037">
    <property type="entry name" value="DUF5995"/>
</dbReference>
<name>A0ABW3GD29_9NOCA</name>
<reference evidence="2" key="1">
    <citation type="journal article" date="2019" name="Int. J. Syst. Evol. Microbiol.">
        <title>The Global Catalogue of Microorganisms (GCM) 10K type strain sequencing project: providing services to taxonomists for standard genome sequencing and annotation.</title>
        <authorList>
            <consortium name="The Broad Institute Genomics Platform"/>
            <consortium name="The Broad Institute Genome Sequencing Center for Infectious Disease"/>
            <person name="Wu L."/>
            <person name="Ma J."/>
        </authorList>
    </citation>
    <scope>NUCLEOTIDE SEQUENCE [LARGE SCALE GENOMIC DNA]</scope>
    <source>
        <strain evidence="2">CCUG 50873</strain>
    </source>
</reference>
<organism evidence="1 2">
    <name type="scientific">Williamsia deligens</name>
    <dbReference type="NCBI Taxonomy" id="321325"/>
    <lineage>
        <taxon>Bacteria</taxon>
        <taxon>Bacillati</taxon>
        <taxon>Actinomycetota</taxon>
        <taxon>Actinomycetes</taxon>
        <taxon>Mycobacteriales</taxon>
        <taxon>Nocardiaceae</taxon>
        <taxon>Williamsia</taxon>
    </lineage>
</organism>
<protein>
    <submittedName>
        <fullName evidence="1">DUF5995 family protein</fullName>
    </submittedName>
</protein>
<comment type="caution">
    <text evidence="1">The sequence shown here is derived from an EMBL/GenBank/DDBJ whole genome shotgun (WGS) entry which is preliminary data.</text>
</comment>
<dbReference type="Pfam" id="PF10604">
    <property type="entry name" value="Polyketide_cyc2"/>
    <property type="match status" value="1"/>
</dbReference>
<sequence length="382" mass="43012">MTRFDLAADLDCSAEQAWRLLTDPAVKNEWSTGLTIARDTGGDGRFDRPGATREVKVGLPTRPWVSEVVTHAEEPTQFAYRIYKSSPLLREYTCHVEIEPTAVGCAVRYTVNVDFAPTVGPLVEPRLRRSIERSLEGLSARSKLVQSTPQPLPYRRRRRPSAGGVVALRPELQRYLGHQQLLAEELARDADPKYWFARLCALTTEELLRAIDAGRFSEPEWMLRLACVLHRRHVSTLHAYRSGGAVARSWREAWGTCEENPNPRSFRDVAAGITAACQAHMAEDMPRALAEAYLAVADEGRDYREFRSDYLDVAKVYTTAIDRLCAEMPARVVPRVLRLSGRVLPELRDVLTRHVYDVEGDRLRAFDRGFALACDPADAAHL</sequence>
<dbReference type="InterPro" id="IPR019587">
    <property type="entry name" value="Polyketide_cyclase/dehydratase"/>
</dbReference>
<evidence type="ECO:0000313" key="2">
    <source>
        <dbReference type="Proteomes" id="UP001597068"/>
    </source>
</evidence>
<dbReference type="Pfam" id="PF19458">
    <property type="entry name" value="DUF5995"/>
    <property type="match status" value="1"/>
</dbReference>
<dbReference type="Proteomes" id="UP001597068">
    <property type="component" value="Unassembled WGS sequence"/>
</dbReference>
<evidence type="ECO:0000313" key="1">
    <source>
        <dbReference type="EMBL" id="MFD0926795.1"/>
    </source>
</evidence>
<dbReference type="InterPro" id="IPR023393">
    <property type="entry name" value="START-like_dom_sf"/>
</dbReference>
<proteinExistence type="predicted"/>
<gene>
    <name evidence="1" type="ORF">ACFQ04_13725</name>
</gene>
<dbReference type="RefSeq" id="WP_253645360.1">
    <property type="nucleotide sequence ID" value="NZ_BAAAMO010000002.1"/>
</dbReference>
<dbReference type="Gene3D" id="3.30.530.20">
    <property type="match status" value="1"/>
</dbReference>
<dbReference type="EMBL" id="JBHTIL010000001">
    <property type="protein sequence ID" value="MFD0926795.1"/>
    <property type="molecule type" value="Genomic_DNA"/>
</dbReference>
<dbReference type="SUPFAM" id="SSF55961">
    <property type="entry name" value="Bet v1-like"/>
    <property type="match status" value="1"/>
</dbReference>